<evidence type="ECO:0000313" key="1">
    <source>
        <dbReference type="EMBL" id="KAJ5241534.1"/>
    </source>
</evidence>
<comment type="caution">
    <text evidence="1">The sequence shown here is derived from an EMBL/GenBank/DDBJ whole genome shotgun (WGS) entry which is preliminary data.</text>
</comment>
<dbReference type="RefSeq" id="XP_056504539.1">
    <property type="nucleotide sequence ID" value="XM_056642045.1"/>
</dbReference>
<reference evidence="1" key="1">
    <citation type="submission" date="2022-11" db="EMBL/GenBank/DDBJ databases">
        <authorList>
            <person name="Petersen C."/>
        </authorList>
    </citation>
    <scope>NUCLEOTIDE SEQUENCE</scope>
    <source>
        <strain evidence="1">IBT 23319</strain>
    </source>
</reference>
<name>A0A9W9PBL8_PENCI</name>
<organism evidence="1 2">
    <name type="scientific">Penicillium citrinum</name>
    <dbReference type="NCBI Taxonomy" id="5077"/>
    <lineage>
        <taxon>Eukaryota</taxon>
        <taxon>Fungi</taxon>
        <taxon>Dikarya</taxon>
        <taxon>Ascomycota</taxon>
        <taxon>Pezizomycotina</taxon>
        <taxon>Eurotiomycetes</taxon>
        <taxon>Eurotiomycetidae</taxon>
        <taxon>Eurotiales</taxon>
        <taxon>Aspergillaceae</taxon>
        <taxon>Penicillium</taxon>
    </lineage>
</organism>
<proteinExistence type="predicted"/>
<keyword evidence="2" id="KW-1185">Reference proteome</keyword>
<reference evidence="1" key="2">
    <citation type="journal article" date="2023" name="IMA Fungus">
        <title>Comparative genomic study of the Penicillium genus elucidates a diverse pangenome and 15 lateral gene transfer events.</title>
        <authorList>
            <person name="Petersen C."/>
            <person name="Sorensen T."/>
            <person name="Nielsen M.R."/>
            <person name="Sondergaard T.E."/>
            <person name="Sorensen J.L."/>
            <person name="Fitzpatrick D.A."/>
            <person name="Frisvad J.C."/>
            <person name="Nielsen K.L."/>
        </authorList>
    </citation>
    <scope>NUCLEOTIDE SEQUENCE</scope>
    <source>
        <strain evidence="1">IBT 23319</strain>
    </source>
</reference>
<evidence type="ECO:0000313" key="2">
    <source>
        <dbReference type="Proteomes" id="UP001147733"/>
    </source>
</evidence>
<dbReference type="AlphaFoldDB" id="A0A9W9PBL8"/>
<dbReference type="EMBL" id="JAPQKT010000002">
    <property type="protein sequence ID" value="KAJ5241534.1"/>
    <property type="molecule type" value="Genomic_DNA"/>
</dbReference>
<gene>
    <name evidence="1" type="ORF">N7469_003125</name>
</gene>
<accession>A0A9W9PBL8</accession>
<sequence length="87" mass="9311">MIIGQVTPPLAMRAELDLEDASTSGAAEYLSVKGPNVAHRWLVRDDGLPSGEFKAMVAQVALLHVTNTAAPHTKVLFTQLHRGLAHA</sequence>
<protein>
    <submittedName>
        <fullName evidence="1">Uncharacterized protein</fullName>
    </submittedName>
</protein>
<dbReference type="Proteomes" id="UP001147733">
    <property type="component" value="Unassembled WGS sequence"/>
</dbReference>
<dbReference type="GeneID" id="81381212"/>